<dbReference type="EC" id="2.7.8.7" evidence="1"/>
<reference evidence="4 5" key="1">
    <citation type="submission" date="2017-10" db="EMBL/GenBank/DDBJ databases">
        <title>Development of genomic resources for the powdery mildew, Erysiphe pulchra.</title>
        <authorList>
            <person name="Wadl P.A."/>
            <person name="Mack B.M."/>
            <person name="Moore G."/>
            <person name="Beltz S.B."/>
        </authorList>
    </citation>
    <scope>NUCLEOTIDE SEQUENCE [LARGE SCALE GENOMIC DNA]</scope>
    <source>
        <strain evidence="4">Cflorida</strain>
    </source>
</reference>
<sequence>MSDDTDGTCNIKVVKWVLDTRNLWCIPGNFKAREEVQVLRKVASRALNLLSGKEQESVLRYYHVRDAKMSLASFLLKHLVITKYMSIPWTKSLISIDRYGKPYFISDESQPLHLDFNVSHQAGVVILIAAITNRTEVKVGADIVCVDERRQENYTQIDVSGFFNWLSIFEEVFADIELSSIRGGSLSLEDVGIYLQGAQLTSMGKDILDRCERRNQTISLPILTNGVPSEIQLESNIVIDVKLRQFYASWCLRESYIKMTGEALSAPWLRDLEILQVKAPKPTKKTLVLRTGEKINNFAINLKSKESTRSCITNVTMDLTSLGLDYLLAGAIYTAEYECVPKIDTGEWKILDALKDVIEVAEASLNEANG</sequence>
<dbReference type="Proteomes" id="UP000237438">
    <property type="component" value="Unassembled WGS sequence"/>
</dbReference>
<dbReference type="PANTHER" id="PTHR12215">
    <property type="entry name" value="PHOSPHOPANTETHEINE TRANSFERASE"/>
    <property type="match status" value="1"/>
</dbReference>
<dbReference type="InterPro" id="IPR055066">
    <property type="entry name" value="AASDHPPT_N"/>
</dbReference>
<dbReference type="STRING" id="225359.A0A2S4PP11"/>
<proteinExistence type="predicted"/>
<evidence type="ECO:0000256" key="1">
    <source>
        <dbReference type="ARBA" id="ARBA00013172"/>
    </source>
</evidence>
<dbReference type="GO" id="GO:0005829">
    <property type="term" value="C:cytosol"/>
    <property type="evidence" value="ECO:0007669"/>
    <property type="project" value="TreeGrafter"/>
</dbReference>
<dbReference type="Pfam" id="PF22624">
    <property type="entry name" value="AASDHPPT_N"/>
    <property type="match status" value="1"/>
</dbReference>
<protein>
    <recommendedName>
        <fullName evidence="1">holo-[acyl-carrier-protein] synthase</fullName>
        <ecNumber evidence="1">2.7.8.7</ecNumber>
    </recommendedName>
</protein>
<dbReference type="GO" id="GO:0019878">
    <property type="term" value="P:lysine biosynthetic process via aminoadipic acid"/>
    <property type="evidence" value="ECO:0007669"/>
    <property type="project" value="TreeGrafter"/>
</dbReference>
<organism evidence="4 5">
    <name type="scientific">Erysiphe pulchra</name>
    <dbReference type="NCBI Taxonomy" id="225359"/>
    <lineage>
        <taxon>Eukaryota</taxon>
        <taxon>Fungi</taxon>
        <taxon>Dikarya</taxon>
        <taxon>Ascomycota</taxon>
        <taxon>Pezizomycotina</taxon>
        <taxon>Leotiomycetes</taxon>
        <taxon>Erysiphales</taxon>
        <taxon>Erysiphaceae</taxon>
        <taxon>Erysiphe</taxon>
    </lineage>
</organism>
<keyword evidence="5" id="KW-1185">Reference proteome</keyword>
<evidence type="ECO:0000313" key="4">
    <source>
        <dbReference type="EMBL" id="POS83773.1"/>
    </source>
</evidence>
<dbReference type="Gene3D" id="3.90.470.20">
    <property type="entry name" value="4'-phosphopantetheinyl transferase domain"/>
    <property type="match status" value="2"/>
</dbReference>
<dbReference type="InterPro" id="IPR050559">
    <property type="entry name" value="P-Pant_transferase_sf"/>
</dbReference>
<evidence type="ECO:0000313" key="5">
    <source>
        <dbReference type="Proteomes" id="UP000237438"/>
    </source>
</evidence>
<dbReference type="EMBL" id="PEDP01001364">
    <property type="protein sequence ID" value="POS83773.1"/>
    <property type="molecule type" value="Genomic_DNA"/>
</dbReference>
<dbReference type="AlphaFoldDB" id="A0A2S4PP11"/>
<evidence type="ECO:0000259" key="3">
    <source>
        <dbReference type="Pfam" id="PF22624"/>
    </source>
</evidence>
<feature type="non-terminal residue" evidence="4">
    <location>
        <position position="370"/>
    </location>
</feature>
<dbReference type="InterPro" id="IPR037143">
    <property type="entry name" value="4-PPantetheinyl_Trfase_dom_sf"/>
</dbReference>
<gene>
    <name evidence="4" type="ORF">EPUL_004514</name>
</gene>
<name>A0A2S4PP11_9PEZI</name>
<keyword evidence="2" id="KW-0808">Transferase</keyword>
<dbReference type="GO" id="GO:0000287">
    <property type="term" value="F:magnesium ion binding"/>
    <property type="evidence" value="ECO:0007669"/>
    <property type="project" value="InterPro"/>
</dbReference>
<dbReference type="PANTHER" id="PTHR12215:SF10">
    <property type="entry name" value="L-AMINOADIPATE-SEMIALDEHYDE DEHYDROGENASE-PHOSPHOPANTETHEINYL TRANSFERASE"/>
    <property type="match status" value="1"/>
</dbReference>
<feature type="domain" description="4'-phosphopantetheinyl transferase N-terminal" evidence="3">
    <location>
        <begin position="44"/>
        <end position="130"/>
    </location>
</feature>
<comment type="caution">
    <text evidence="4">The sequence shown here is derived from an EMBL/GenBank/DDBJ whole genome shotgun (WGS) entry which is preliminary data.</text>
</comment>
<dbReference type="GO" id="GO:0008897">
    <property type="term" value="F:holo-[acyl-carrier-protein] synthase activity"/>
    <property type="evidence" value="ECO:0007669"/>
    <property type="project" value="UniProtKB-EC"/>
</dbReference>
<accession>A0A2S4PP11</accession>
<dbReference type="OrthoDB" id="26719at2759"/>
<evidence type="ECO:0000256" key="2">
    <source>
        <dbReference type="ARBA" id="ARBA00022679"/>
    </source>
</evidence>
<dbReference type="SUPFAM" id="SSF56214">
    <property type="entry name" value="4'-phosphopantetheinyl transferase"/>
    <property type="match status" value="2"/>
</dbReference>